<protein>
    <submittedName>
        <fullName evidence="1">Uncharacterized protein</fullName>
    </submittedName>
</protein>
<dbReference type="Proteomes" id="UP000028511">
    <property type="component" value="Unassembled WGS sequence"/>
</dbReference>
<dbReference type="EMBL" id="CBSW010000038">
    <property type="protein sequence ID" value="CDG95445.1"/>
    <property type="molecule type" value="Genomic_DNA"/>
</dbReference>
<evidence type="ECO:0000313" key="1">
    <source>
        <dbReference type="EMBL" id="CDG95445.1"/>
    </source>
</evidence>
<proteinExistence type="predicted"/>
<name>A0A077NBV0_XENBV</name>
<organism evidence="1 2">
    <name type="scientific">Xenorhabdus bovienii str. puntauvense</name>
    <dbReference type="NCBI Taxonomy" id="1398201"/>
    <lineage>
        <taxon>Bacteria</taxon>
        <taxon>Pseudomonadati</taxon>
        <taxon>Pseudomonadota</taxon>
        <taxon>Gammaproteobacteria</taxon>
        <taxon>Enterobacterales</taxon>
        <taxon>Morganellaceae</taxon>
        <taxon>Xenorhabdus</taxon>
    </lineage>
</organism>
<evidence type="ECO:0000313" key="2">
    <source>
        <dbReference type="Proteomes" id="UP000028511"/>
    </source>
</evidence>
<gene>
    <name evidence="1" type="ORF">XBP1_1320019</name>
</gene>
<sequence length="42" mass="4508">MMMGLDVSIGIADNKNSVGEIVTVFGDCEAFPFLIPSFLCLI</sequence>
<accession>A0A077NBV0</accession>
<reference evidence="1" key="1">
    <citation type="submission" date="2013-07" db="EMBL/GenBank/DDBJ databases">
        <title>Sub-species coevolution in mutualistic symbiosis.</title>
        <authorList>
            <person name="Murfin K."/>
            <person name="Klassen J."/>
            <person name="Lee M."/>
            <person name="Forst S."/>
            <person name="Stock P."/>
            <person name="Goodrich-Blair H."/>
        </authorList>
    </citation>
    <scope>NUCLEOTIDE SEQUENCE [LARGE SCALE GENOMIC DNA]</scope>
    <source>
        <strain evidence="1">Puntauvense</strain>
    </source>
</reference>
<comment type="caution">
    <text evidence="1">The sequence shown here is derived from an EMBL/GenBank/DDBJ whole genome shotgun (WGS) entry which is preliminary data.</text>
</comment>
<dbReference type="HOGENOM" id="CLU_3298747_0_0_6"/>
<dbReference type="AlphaFoldDB" id="A0A077NBV0"/>